<keyword evidence="1 2" id="KW-0732">Signal</keyword>
<evidence type="ECO:0000256" key="1">
    <source>
        <dbReference type="ARBA" id="ARBA00022729"/>
    </source>
</evidence>
<dbReference type="RefSeq" id="WP_184021413.1">
    <property type="nucleotide sequence ID" value="NZ_JACHFD010000027.1"/>
</dbReference>
<dbReference type="InterPro" id="IPR013425">
    <property type="entry name" value="Autotrns_rpt"/>
</dbReference>
<feature type="chain" id="PRO_5032784376" evidence="2">
    <location>
        <begin position="51"/>
        <end position="1570"/>
    </location>
</feature>
<dbReference type="Pfam" id="PF12951">
    <property type="entry name" value="PATR"/>
    <property type="match status" value="4"/>
</dbReference>
<dbReference type="Proteomes" id="UP000557717">
    <property type="component" value="Unassembled WGS sequence"/>
</dbReference>
<comment type="caution">
    <text evidence="3">The sequence shown here is derived from an EMBL/GenBank/DDBJ whole genome shotgun (WGS) entry which is preliminary data.</text>
</comment>
<dbReference type="SUPFAM" id="SSF51126">
    <property type="entry name" value="Pectin lyase-like"/>
    <property type="match status" value="1"/>
</dbReference>
<dbReference type="EMBL" id="JACHFD010000027">
    <property type="protein sequence ID" value="MBB5353484.1"/>
    <property type="molecule type" value="Genomic_DNA"/>
</dbReference>
<dbReference type="InterPro" id="IPR011050">
    <property type="entry name" value="Pectin_lyase_fold/virulence"/>
</dbReference>
<dbReference type="NCBIfam" id="TIGR02601">
    <property type="entry name" value="autotrns_rpt"/>
    <property type="match status" value="1"/>
</dbReference>
<accession>A0A840VDA1</accession>
<protein>
    <submittedName>
        <fullName evidence="3">Autotransporter-associated beta strand protein</fullName>
    </submittedName>
</protein>
<reference evidence="3 4" key="1">
    <citation type="submission" date="2020-08" db="EMBL/GenBank/DDBJ databases">
        <title>Genomic Encyclopedia of Type Strains, Phase IV (KMG-IV): sequencing the most valuable type-strain genomes for metagenomic binning, comparative biology and taxonomic classification.</title>
        <authorList>
            <person name="Goeker M."/>
        </authorList>
    </citation>
    <scope>NUCLEOTIDE SEQUENCE [LARGE SCALE GENOMIC DNA]</scope>
    <source>
        <strain evidence="3 4">YC6886</strain>
    </source>
</reference>
<proteinExistence type="predicted"/>
<evidence type="ECO:0000313" key="4">
    <source>
        <dbReference type="Proteomes" id="UP000557717"/>
    </source>
</evidence>
<name>A0A840VDA1_9BACT</name>
<keyword evidence="4" id="KW-1185">Reference proteome</keyword>
<evidence type="ECO:0000313" key="3">
    <source>
        <dbReference type="EMBL" id="MBB5353484.1"/>
    </source>
</evidence>
<gene>
    <name evidence="3" type="ORF">HNR46_003745</name>
</gene>
<evidence type="ECO:0000256" key="2">
    <source>
        <dbReference type="SAM" id="SignalP"/>
    </source>
</evidence>
<feature type="signal peptide" evidence="2">
    <location>
        <begin position="1"/>
        <end position="50"/>
    </location>
</feature>
<organism evidence="3 4">
    <name type="scientific">Haloferula luteola</name>
    <dbReference type="NCBI Taxonomy" id="595692"/>
    <lineage>
        <taxon>Bacteria</taxon>
        <taxon>Pseudomonadati</taxon>
        <taxon>Verrucomicrobiota</taxon>
        <taxon>Verrucomicrobiia</taxon>
        <taxon>Verrucomicrobiales</taxon>
        <taxon>Verrucomicrobiaceae</taxon>
        <taxon>Haloferula</taxon>
    </lineage>
</organism>
<sequence>MKKPIAGTTRASLFATAVACPRILYSRVSTRGILKATLLGAVALSAPAQAATNTWTGSLSQDWNDPLNWSAGHVPNKAVDDEDAVINSTAGFPLITQPIALVPRDVLVGEAGGEGRVDQVSGTVIGGGGNYIIVGRGAGSVGVYNLADTAVSGAGVTGFGLGAGSLYSHEQIRVGAGDGTGTLNINTTGEVKAASEINMGEGGADGTINLDAGTVISNNWFRVGWGGGGVNHLNVAGGSVLQRQDNFIIADGDSTGVITQTGGTITMNNDLWIGQNTGQGTVEISGGTLTTRRGTMMVGRDGGIGLLDVSGTAEVTAQREFWVGQGGSAQGTLNIDSGSIRTGSWSVVGREGGSGVVNMTGGSFVKYNDFDHTIIGSSGPGTWNLTGGLVDIQGGITWVGENEGATTSTLNISADGEWRTEVFSVGQNCPAGLLNLDGGVVRTHRFIGAREADDTGNSGGTGTINFNGTQIIVSQNDDRFLSSSVDNLVIQSGGLKVDTNGHVVTGDGFLGGTGNVVKTGAGTLGLLGINSYTGTNEVQEGALWVSADFPGDPESTNSVVVSEGASFGAKAFYAGDQVVLADYTASGATGLSLDVGDLGGSHPSGTLVKINGALSLGGQVTVDVLGTRFEAGEALPLLSYDVGSRAGGGSFVLGSLPPGVLSATLTDDTVNGVLSLTGITYSDLSWNGDVDDGWSTASNWVDSDTSGAASYVDGSVLLFDDFADELATGNVQIGGNVAPGSIEFFNDTIAYAVSSTGGVIEGSAGLFKQGIAGVTLSGLANTYTGVTRVEEGVLSIDSLADGGVASSIGASSNDPGNLVLANNGTLQYTGPAVSIDRGMTVVDEVTLDTTNDLGLGGPVMRTLKTYGALIKQGAGTLTLSADENRLGAYRNYGGDTLFQGAGGTQMNASSAIQIDNGGNVTLADGTQFTTGDVNVGETSGTGVSTMLLTGDASLTTPRRIMMGTNGSEGTLTLEGDSSILISSAWCSIGANGAGTGSLIVKDNASFKMGTSDFNVSDTDNTTGNLVLQDNGSIDVSTTFFGKANGTLAEVDFNGGTFTSWGTVFVADQPSSVAHVDHTAGALHLNGNDFYIGQRGDATWNQTGGELYADGWVVIGRLANADEGWAADATVNVSGGTFNQTRLGRNIVVGEEGNGALHVTGPGVVNCLGGVIDVATRDNDTGTISVTSGGRIVTRGITCAFHAGATSSLTIDDGTIKAAPFAQANFLGGLQTATLGSGGATFDASGLDIVVAQDFEGEGALEIIGGGRISMDGFSSYTGTTTVTDGILGGNGLIEGDVVVTSGSAVGPGNSAGILTVGNTTLQAGSRLEYELDGGDSDLLEVDGDFTVTGATLEISEINPAVGASFTVATYTGSLTGTFSSITFNGGALPEGWSIDYGTGSNSEITLTNTDPYGAWIDTYFPGISDIDLIGKDADPDGDGQSNLLEFALGGNPDDASQHAMIHVFTADSDADGDTDPELLVTLAVRDGGDGSGGDPVFSGAPLSGAVDALTVTVEGSTTLISFAEGVTETSVVIPDGAPTSPPAGYEYRTFSLDGSNNLGSRGFLRIEVNP</sequence>